<dbReference type="Proteomes" id="UP000785679">
    <property type="component" value="Unassembled WGS sequence"/>
</dbReference>
<evidence type="ECO:0000313" key="1">
    <source>
        <dbReference type="EMBL" id="TNV88200.1"/>
    </source>
</evidence>
<accession>A0A8J8P8X1</accession>
<dbReference type="AlphaFoldDB" id="A0A8J8P8X1"/>
<organism evidence="1 2">
    <name type="scientific">Halteria grandinella</name>
    <dbReference type="NCBI Taxonomy" id="5974"/>
    <lineage>
        <taxon>Eukaryota</taxon>
        <taxon>Sar</taxon>
        <taxon>Alveolata</taxon>
        <taxon>Ciliophora</taxon>
        <taxon>Intramacronucleata</taxon>
        <taxon>Spirotrichea</taxon>
        <taxon>Stichotrichia</taxon>
        <taxon>Sporadotrichida</taxon>
        <taxon>Halteriidae</taxon>
        <taxon>Halteria</taxon>
    </lineage>
</organism>
<dbReference type="EMBL" id="RRYP01000035">
    <property type="protein sequence ID" value="TNV88200.1"/>
    <property type="molecule type" value="Genomic_DNA"/>
</dbReference>
<keyword evidence="2" id="KW-1185">Reference proteome</keyword>
<protein>
    <submittedName>
        <fullName evidence="1">Uncharacterized protein</fullName>
    </submittedName>
</protein>
<evidence type="ECO:0000313" key="2">
    <source>
        <dbReference type="Proteomes" id="UP000785679"/>
    </source>
</evidence>
<comment type="caution">
    <text evidence="1">The sequence shown here is derived from an EMBL/GenBank/DDBJ whole genome shotgun (WGS) entry which is preliminary data.</text>
</comment>
<reference evidence="1" key="1">
    <citation type="submission" date="2019-06" db="EMBL/GenBank/DDBJ databases">
        <authorList>
            <person name="Zheng W."/>
        </authorList>
    </citation>
    <scope>NUCLEOTIDE SEQUENCE</scope>
    <source>
        <strain evidence="1">QDHG01</strain>
    </source>
</reference>
<sequence>MGSTAKLIKCHRLGIILISTQKSQNPVLGCQMLAGRQSLSSKSMTSVMKGAHPWGMMRAPTQSYQQE</sequence>
<name>A0A8J8P8X1_HALGN</name>
<proteinExistence type="predicted"/>
<gene>
    <name evidence="1" type="ORF">FGO68_gene4102</name>
</gene>